<dbReference type="PANTHER" id="PTHR12534">
    <property type="entry name" value="30S RIBOSOMAL PROTEIN S2 PROKARYOTIC AND ORGANELLAR"/>
    <property type="match status" value="1"/>
</dbReference>
<feature type="compositionally biased region" description="Acidic residues" evidence="4">
    <location>
        <begin position="277"/>
        <end position="291"/>
    </location>
</feature>
<evidence type="ECO:0000256" key="4">
    <source>
        <dbReference type="SAM" id="MobiDB-lite"/>
    </source>
</evidence>
<evidence type="ECO:0000256" key="1">
    <source>
        <dbReference type="ARBA" id="ARBA00006242"/>
    </source>
</evidence>
<keyword evidence="2" id="KW-0689">Ribosomal protein</keyword>
<feature type="compositionally biased region" description="Low complexity" evidence="4">
    <location>
        <begin position="292"/>
        <end position="303"/>
    </location>
</feature>
<sequence>MTEITMRDMLAAGVHFGHQTRYWNPKMSPYIFGSRNSIHVINLEKTMPAFEEALAYARSLGARKQKILFVGTKRAAATVVREQAQRVSMPYVDQRWLGGMLTNYKTIRQSIRRLTELEEQAEAGTLELLTKKEALQKRRLMAKLERSLGGIKEMGGLPDALFVVDVEYEKIAITEANKLAIPVIGIVDTNSDPEGVDYIIPGNDDAIRAVRLYVTAVADAILEGKNQGSSDVGLDEFVEVEASDVSDASGEVAAEKLTEETDKQESKEEAPAVVEEITGELEVPAEAEASDVSDASGEAPAETPTEETDKQESKEEEPVAVEETAGEVEVPAEAEASEGDESSESSSATDGNREID</sequence>
<organism evidence="5">
    <name type="scientific">marine metagenome</name>
    <dbReference type="NCBI Taxonomy" id="408172"/>
    <lineage>
        <taxon>unclassified sequences</taxon>
        <taxon>metagenomes</taxon>
        <taxon>ecological metagenomes</taxon>
    </lineage>
</organism>
<keyword evidence="3" id="KW-0687">Ribonucleoprotein</keyword>
<dbReference type="Gene3D" id="1.10.287.610">
    <property type="entry name" value="Helix hairpin bin"/>
    <property type="match status" value="1"/>
</dbReference>
<dbReference type="PRINTS" id="PR00395">
    <property type="entry name" value="RIBOSOMALS2"/>
</dbReference>
<feature type="region of interest" description="Disordered" evidence="4">
    <location>
        <begin position="243"/>
        <end position="356"/>
    </location>
</feature>
<protein>
    <recommendedName>
        <fullName evidence="6">30S ribosomal protein S2</fullName>
    </recommendedName>
</protein>
<reference evidence="5" key="1">
    <citation type="submission" date="2018-05" db="EMBL/GenBank/DDBJ databases">
        <authorList>
            <person name="Lanie J.A."/>
            <person name="Ng W.-L."/>
            <person name="Kazmierczak K.M."/>
            <person name="Andrzejewski T.M."/>
            <person name="Davidsen T.M."/>
            <person name="Wayne K.J."/>
            <person name="Tettelin H."/>
            <person name="Glass J.I."/>
            <person name="Rusch D."/>
            <person name="Podicherti R."/>
            <person name="Tsui H.-C.T."/>
            <person name="Winkler M.E."/>
        </authorList>
    </citation>
    <scope>NUCLEOTIDE SEQUENCE</scope>
</reference>
<dbReference type="InterPro" id="IPR001865">
    <property type="entry name" value="Ribosomal_uS2"/>
</dbReference>
<gene>
    <name evidence="5" type="ORF">METZ01_LOCUS30240</name>
</gene>
<dbReference type="PANTHER" id="PTHR12534:SF0">
    <property type="entry name" value="SMALL RIBOSOMAL SUBUNIT PROTEIN US2M"/>
    <property type="match status" value="1"/>
</dbReference>
<proteinExistence type="inferred from homology"/>
<dbReference type="InterPro" id="IPR005706">
    <property type="entry name" value="Ribosomal_uS2_bac/mit/plastid"/>
</dbReference>
<comment type="similarity">
    <text evidence="1">Belongs to the universal ribosomal protein uS2 family.</text>
</comment>
<dbReference type="GO" id="GO:0022627">
    <property type="term" value="C:cytosolic small ribosomal subunit"/>
    <property type="evidence" value="ECO:0007669"/>
    <property type="project" value="TreeGrafter"/>
</dbReference>
<feature type="compositionally biased region" description="Acidic residues" evidence="4">
    <location>
        <begin position="318"/>
        <end position="343"/>
    </location>
</feature>
<evidence type="ECO:0000256" key="2">
    <source>
        <dbReference type="ARBA" id="ARBA00022980"/>
    </source>
</evidence>
<dbReference type="PROSITE" id="PS00962">
    <property type="entry name" value="RIBOSOMAL_S2_1"/>
    <property type="match status" value="1"/>
</dbReference>
<accession>A0A381QDN3</accession>
<evidence type="ECO:0000313" key="5">
    <source>
        <dbReference type="EMBL" id="SUZ77386.1"/>
    </source>
</evidence>
<dbReference type="AlphaFoldDB" id="A0A381QDN3"/>
<dbReference type="InterPro" id="IPR018130">
    <property type="entry name" value="Ribosomal_uS2_CS"/>
</dbReference>
<dbReference type="FunFam" id="1.10.287.610:FF:000001">
    <property type="entry name" value="30S ribosomal protein S2"/>
    <property type="match status" value="1"/>
</dbReference>
<dbReference type="CDD" id="cd01425">
    <property type="entry name" value="RPS2"/>
    <property type="match status" value="1"/>
</dbReference>
<dbReference type="GO" id="GO:0003735">
    <property type="term" value="F:structural constituent of ribosome"/>
    <property type="evidence" value="ECO:0007669"/>
    <property type="project" value="InterPro"/>
</dbReference>
<feature type="compositionally biased region" description="Basic and acidic residues" evidence="4">
    <location>
        <begin position="307"/>
        <end position="317"/>
    </location>
</feature>
<dbReference type="EMBL" id="UINC01001315">
    <property type="protein sequence ID" value="SUZ77386.1"/>
    <property type="molecule type" value="Genomic_DNA"/>
</dbReference>
<dbReference type="InterPro" id="IPR023591">
    <property type="entry name" value="Ribosomal_uS2_flav_dom_sf"/>
</dbReference>
<dbReference type="SUPFAM" id="SSF52313">
    <property type="entry name" value="Ribosomal protein S2"/>
    <property type="match status" value="1"/>
</dbReference>
<name>A0A381QDN3_9ZZZZ</name>
<dbReference type="Gene3D" id="3.40.50.10490">
    <property type="entry name" value="Glucose-6-phosphate isomerase like protein, domain 1"/>
    <property type="match status" value="1"/>
</dbReference>
<dbReference type="GO" id="GO:0006412">
    <property type="term" value="P:translation"/>
    <property type="evidence" value="ECO:0007669"/>
    <property type="project" value="InterPro"/>
</dbReference>
<dbReference type="NCBIfam" id="TIGR01011">
    <property type="entry name" value="rpsB_bact"/>
    <property type="match status" value="1"/>
</dbReference>
<feature type="compositionally biased region" description="Basic and acidic residues" evidence="4">
    <location>
        <begin position="253"/>
        <end position="270"/>
    </location>
</feature>
<dbReference type="Pfam" id="PF00318">
    <property type="entry name" value="Ribosomal_S2"/>
    <property type="match status" value="1"/>
</dbReference>
<evidence type="ECO:0000256" key="3">
    <source>
        <dbReference type="ARBA" id="ARBA00023274"/>
    </source>
</evidence>
<evidence type="ECO:0008006" key="6">
    <source>
        <dbReference type="Google" id="ProtNLM"/>
    </source>
</evidence>
<dbReference type="HAMAP" id="MF_00291_B">
    <property type="entry name" value="Ribosomal_uS2_B"/>
    <property type="match status" value="1"/>
</dbReference>